<accession>A0A840NX77</accession>
<protein>
    <recommendedName>
        <fullName evidence="6">Secreted protein</fullName>
    </recommendedName>
</protein>
<feature type="region of interest" description="Disordered" evidence="2">
    <location>
        <begin position="195"/>
        <end position="229"/>
    </location>
</feature>
<comment type="caution">
    <text evidence="4">The sequence shown here is derived from an EMBL/GenBank/DDBJ whole genome shotgun (WGS) entry which is preliminary data.</text>
</comment>
<feature type="coiled-coil region" evidence="1">
    <location>
        <begin position="80"/>
        <end position="107"/>
    </location>
</feature>
<keyword evidence="5" id="KW-1185">Reference proteome</keyword>
<gene>
    <name evidence="4" type="ORF">HNP84_001525</name>
</gene>
<evidence type="ECO:0000256" key="3">
    <source>
        <dbReference type="SAM" id="Phobius"/>
    </source>
</evidence>
<keyword evidence="3" id="KW-0812">Transmembrane</keyword>
<reference evidence="4 5" key="1">
    <citation type="submission" date="2020-08" db="EMBL/GenBank/DDBJ databases">
        <title>Genomic Encyclopedia of Type Strains, Phase IV (KMG-IV): sequencing the most valuable type-strain genomes for metagenomic binning, comparative biology and taxonomic classification.</title>
        <authorList>
            <person name="Goeker M."/>
        </authorList>
    </citation>
    <scope>NUCLEOTIDE SEQUENCE [LARGE SCALE GENOMIC DNA]</scope>
    <source>
        <strain evidence="4 5">DSM 45615</strain>
    </source>
</reference>
<name>A0A840NX77_9ACTN</name>
<evidence type="ECO:0000256" key="2">
    <source>
        <dbReference type="SAM" id="MobiDB-lite"/>
    </source>
</evidence>
<feature type="transmembrane region" description="Helical" evidence="3">
    <location>
        <begin position="28"/>
        <end position="51"/>
    </location>
</feature>
<keyword evidence="1" id="KW-0175">Coiled coil</keyword>
<proteinExistence type="predicted"/>
<dbReference type="AlphaFoldDB" id="A0A840NX77"/>
<evidence type="ECO:0000313" key="5">
    <source>
        <dbReference type="Proteomes" id="UP000578449"/>
    </source>
</evidence>
<dbReference type="RefSeq" id="WP_246517914.1">
    <property type="nucleotide sequence ID" value="NZ_BAABIX010000009.1"/>
</dbReference>
<feature type="compositionally biased region" description="Basic and acidic residues" evidence="2">
    <location>
        <begin position="219"/>
        <end position="229"/>
    </location>
</feature>
<dbReference type="EMBL" id="JACHGN010000003">
    <property type="protein sequence ID" value="MBB5131812.1"/>
    <property type="molecule type" value="Genomic_DNA"/>
</dbReference>
<evidence type="ECO:0000313" key="4">
    <source>
        <dbReference type="EMBL" id="MBB5131812.1"/>
    </source>
</evidence>
<evidence type="ECO:0000256" key="1">
    <source>
        <dbReference type="SAM" id="Coils"/>
    </source>
</evidence>
<evidence type="ECO:0008006" key="6">
    <source>
        <dbReference type="Google" id="ProtNLM"/>
    </source>
</evidence>
<dbReference type="Proteomes" id="UP000578449">
    <property type="component" value="Unassembled WGS sequence"/>
</dbReference>
<organism evidence="4 5">
    <name type="scientific">Thermocatellispora tengchongensis</name>
    <dbReference type="NCBI Taxonomy" id="1073253"/>
    <lineage>
        <taxon>Bacteria</taxon>
        <taxon>Bacillati</taxon>
        <taxon>Actinomycetota</taxon>
        <taxon>Actinomycetes</taxon>
        <taxon>Streptosporangiales</taxon>
        <taxon>Streptosporangiaceae</taxon>
        <taxon>Thermocatellispora</taxon>
    </lineage>
</organism>
<keyword evidence="3" id="KW-1133">Transmembrane helix</keyword>
<sequence length="229" mass="25068">MASASTGATRPLGAAIRAGREVSTIDTLIMIILVIFLIFLVVGGVGLYFAIKLGKAATRKARQAIPKIATHVNAMGTGEAAEAERMRVNLRREVQITRQAVDQAVREGWGLGELPTLVAEVAKHADLLDSQLGTYAQQRRATGLIDHVGLDRLRDHHTKLITTCARIRADLLNDQLAHSATGLADLQGRTDLELEARRSAPDPLDEIDELYRRTLQHNPPKDQPGDYKM</sequence>
<keyword evidence="3" id="KW-0472">Membrane</keyword>